<feature type="domain" description="EGF-like" evidence="15">
    <location>
        <begin position="1964"/>
        <end position="2000"/>
    </location>
</feature>
<keyword evidence="10" id="KW-0472">Membrane</keyword>
<feature type="domain" description="Sushi" evidence="17">
    <location>
        <begin position="472"/>
        <end position="535"/>
    </location>
</feature>
<feature type="domain" description="EGF-like" evidence="15">
    <location>
        <begin position="1202"/>
        <end position="1238"/>
    </location>
</feature>
<dbReference type="OrthoDB" id="283575at2759"/>
<feature type="disulfide bond" evidence="13">
    <location>
        <begin position="1990"/>
        <end position="1999"/>
    </location>
</feature>
<evidence type="ECO:0000259" key="17">
    <source>
        <dbReference type="PROSITE" id="PS50923"/>
    </source>
</evidence>
<evidence type="ECO:0000259" key="16">
    <source>
        <dbReference type="PROSITE" id="PS50825"/>
    </source>
</evidence>
<dbReference type="FunFam" id="2.10.25.10:FF:000391">
    <property type="entry name" value="Weary, isoform C"/>
    <property type="match status" value="1"/>
</dbReference>
<organism evidence="19 20">
    <name type="scientific">Stylophora pistillata</name>
    <name type="common">Smooth cauliflower coral</name>
    <dbReference type="NCBI Taxonomy" id="50429"/>
    <lineage>
        <taxon>Eukaryota</taxon>
        <taxon>Metazoa</taxon>
        <taxon>Cnidaria</taxon>
        <taxon>Anthozoa</taxon>
        <taxon>Hexacorallia</taxon>
        <taxon>Scleractinia</taxon>
        <taxon>Astrocoeniina</taxon>
        <taxon>Pocilloporidae</taxon>
        <taxon>Stylophora</taxon>
    </lineage>
</organism>
<dbReference type="PROSITE" id="PS50923">
    <property type="entry name" value="SUSHI"/>
    <property type="match status" value="7"/>
</dbReference>
<dbReference type="Pfam" id="PF12661">
    <property type="entry name" value="hEGF"/>
    <property type="match status" value="2"/>
</dbReference>
<feature type="domain" description="EGF-like" evidence="15">
    <location>
        <begin position="1924"/>
        <end position="1962"/>
    </location>
</feature>
<dbReference type="FunFam" id="2.10.25.10:FF:000080">
    <property type="entry name" value="Neurogenic locus notch 1"/>
    <property type="match status" value="1"/>
</dbReference>
<evidence type="ECO:0000256" key="9">
    <source>
        <dbReference type="ARBA" id="ARBA00022989"/>
    </source>
</evidence>
<evidence type="ECO:0000256" key="13">
    <source>
        <dbReference type="PROSITE-ProRule" id="PRU00076"/>
    </source>
</evidence>
<dbReference type="InterPro" id="IPR003410">
    <property type="entry name" value="HYR_dom"/>
</dbReference>
<keyword evidence="6" id="KW-0732">Signal</keyword>
<proteinExistence type="predicted"/>
<dbReference type="FunFam" id="2.10.25.10:FF:000472">
    <property type="entry name" value="Uncharacterized protein, isoform A"/>
    <property type="match status" value="3"/>
</dbReference>
<feature type="disulfide bond" evidence="13">
    <location>
        <begin position="1342"/>
        <end position="1351"/>
    </location>
</feature>
<dbReference type="PROSITE" id="PS00010">
    <property type="entry name" value="ASX_HYDROXYL"/>
    <property type="match status" value="17"/>
</dbReference>
<feature type="disulfide bond" evidence="13">
    <location>
        <begin position="1912"/>
        <end position="1921"/>
    </location>
</feature>
<evidence type="ECO:0000256" key="8">
    <source>
        <dbReference type="ARBA" id="ARBA00022837"/>
    </source>
</evidence>
<evidence type="ECO:0000256" key="4">
    <source>
        <dbReference type="ARBA" id="ARBA00022536"/>
    </source>
</evidence>
<dbReference type="PROSITE" id="PS00022">
    <property type="entry name" value="EGF_1"/>
    <property type="match status" value="23"/>
</dbReference>
<keyword evidence="3" id="KW-1003">Cell membrane</keyword>
<feature type="disulfide bond" evidence="13">
    <location>
        <begin position="1304"/>
        <end position="1313"/>
    </location>
</feature>
<feature type="domain" description="EGF-like" evidence="15">
    <location>
        <begin position="1582"/>
        <end position="1618"/>
    </location>
</feature>
<accession>A0A2B4S771</accession>
<dbReference type="GO" id="GO:0005886">
    <property type="term" value="C:plasma membrane"/>
    <property type="evidence" value="ECO:0007669"/>
    <property type="project" value="UniProtKB-SubCell"/>
</dbReference>
<feature type="domain" description="EGF-like" evidence="15">
    <location>
        <begin position="1430"/>
        <end position="1466"/>
    </location>
</feature>
<feature type="domain" description="EGF-like" evidence="15">
    <location>
        <begin position="1278"/>
        <end position="1314"/>
    </location>
</feature>
<feature type="disulfide bond" evidence="13">
    <location>
        <begin position="1874"/>
        <end position="1883"/>
    </location>
</feature>
<feature type="domain" description="HYR" evidence="16">
    <location>
        <begin position="600"/>
        <end position="684"/>
    </location>
</feature>
<dbReference type="InterPro" id="IPR013320">
    <property type="entry name" value="ConA-like_dom_sf"/>
</dbReference>
<feature type="disulfide bond" evidence="13">
    <location>
        <begin position="1380"/>
        <end position="1389"/>
    </location>
</feature>
<dbReference type="Gene3D" id="2.10.25.10">
    <property type="entry name" value="Laminin"/>
    <property type="match status" value="22"/>
</dbReference>
<dbReference type="Pfam" id="PF07699">
    <property type="entry name" value="Ephrin_rec_like"/>
    <property type="match status" value="3"/>
</dbReference>
<keyword evidence="20" id="KW-1185">Reference proteome</keyword>
<feature type="disulfide bond" evidence="13">
    <location>
        <begin position="1760"/>
        <end position="1769"/>
    </location>
</feature>
<feature type="domain" description="EGF-like" evidence="15">
    <location>
        <begin position="1734"/>
        <end position="1770"/>
    </location>
</feature>
<dbReference type="InterPro" id="IPR013032">
    <property type="entry name" value="EGF-like_CS"/>
</dbReference>
<feature type="disulfide bond" evidence="13">
    <location>
        <begin position="1418"/>
        <end position="1427"/>
    </location>
</feature>
<keyword evidence="7" id="KW-0677">Repeat</keyword>
<dbReference type="GO" id="GO:0005509">
    <property type="term" value="F:calcium ion binding"/>
    <property type="evidence" value="ECO:0007669"/>
    <property type="project" value="InterPro"/>
</dbReference>
<dbReference type="SMART" id="SM00560">
    <property type="entry name" value="LamGL"/>
    <property type="match status" value="1"/>
</dbReference>
<feature type="disulfide bond" evidence="13">
    <location>
        <begin position="1266"/>
        <end position="1275"/>
    </location>
</feature>
<dbReference type="SMART" id="SM00159">
    <property type="entry name" value="PTX"/>
    <property type="match status" value="1"/>
</dbReference>
<dbReference type="PRINTS" id="PR01983">
    <property type="entry name" value="NOTCH"/>
</dbReference>
<dbReference type="PANTHER" id="PTHR12916:SF4">
    <property type="entry name" value="UNINFLATABLE, ISOFORM C"/>
    <property type="match status" value="1"/>
</dbReference>
<dbReference type="InterPro" id="IPR018097">
    <property type="entry name" value="EGF_Ca-bd_CS"/>
</dbReference>
<dbReference type="InterPro" id="IPR009030">
    <property type="entry name" value="Growth_fac_rcpt_cys_sf"/>
</dbReference>
<feature type="disulfide bond" evidence="13">
    <location>
        <begin position="1933"/>
        <end position="1950"/>
    </location>
</feature>
<feature type="domain" description="Pentraxin (PTX)" evidence="18">
    <location>
        <begin position="2005"/>
        <end position="2209"/>
    </location>
</feature>
<feature type="domain" description="EGF-like" evidence="15">
    <location>
        <begin position="1354"/>
        <end position="1390"/>
    </location>
</feature>
<comment type="caution">
    <text evidence="13">Lacks conserved residue(s) required for the propagation of feature annotation.</text>
</comment>
<dbReference type="InterPro" id="IPR006558">
    <property type="entry name" value="LamG-like"/>
</dbReference>
<feature type="disulfide bond" evidence="13">
    <location>
        <begin position="1836"/>
        <end position="1845"/>
    </location>
</feature>
<dbReference type="GO" id="GO:0007154">
    <property type="term" value="P:cell communication"/>
    <property type="evidence" value="ECO:0007669"/>
    <property type="project" value="UniProtKB-ARBA"/>
</dbReference>
<dbReference type="PROSITE" id="PS01187">
    <property type="entry name" value="EGF_CA"/>
    <property type="match status" value="6"/>
</dbReference>
<keyword evidence="12" id="KW-0325">Glycoprotein</keyword>
<feature type="domain" description="EGF-like" evidence="15">
    <location>
        <begin position="1240"/>
        <end position="1276"/>
    </location>
</feature>
<dbReference type="Pfam" id="PF07645">
    <property type="entry name" value="EGF_CA"/>
    <property type="match status" value="2"/>
</dbReference>
<dbReference type="CDD" id="cd00054">
    <property type="entry name" value="EGF_CA"/>
    <property type="match status" value="22"/>
</dbReference>
<feature type="domain" description="EGF-like" evidence="15">
    <location>
        <begin position="1392"/>
        <end position="1428"/>
    </location>
</feature>
<dbReference type="FunFam" id="2.10.25.10:FF:000327">
    <property type="entry name" value="neurogenic locus notch homolog protein 4"/>
    <property type="match status" value="1"/>
</dbReference>
<feature type="disulfide bond" evidence="13">
    <location>
        <begin position="2253"/>
        <end position="2263"/>
    </location>
</feature>
<dbReference type="GO" id="GO:0051240">
    <property type="term" value="P:positive regulation of multicellular organismal process"/>
    <property type="evidence" value="ECO:0007669"/>
    <property type="project" value="UniProtKB-ARBA"/>
</dbReference>
<feature type="domain" description="HYR" evidence="16">
    <location>
        <begin position="388"/>
        <end position="471"/>
    </location>
</feature>
<evidence type="ECO:0000259" key="15">
    <source>
        <dbReference type="PROSITE" id="PS50026"/>
    </source>
</evidence>
<keyword evidence="11 13" id="KW-1015">Disulfide bond</keyword>
<comment type="subcellular location">
    <subcellularLocation>
        <location evidence="1">Cell membrane</location>
        <topology evidence="1">Single-pass type I membrane protein</topology>
    </subcellularLocation>
</comment>
<feature type="disulfide bond" evidence="13">
    <location>
        <begin position="1722"/>
        <end position="1731"/>
    </location>
</feature>
<dbReference type="Proteomes" id="UP000225706">
    <property type="component" value="Unassembled WGS sequence"/>
</dbReference>
<feature type="domain" description="EGF-like" evidence="15">
    <location>
        <begin position="1620"/>
        <end position="1656"/>
    </location>
</feature>
<evidence type="ECO:0000256" key="14">
    <source>
        <dbReference type="PROSITE-ProRule" id="PRU00302"/>
    </source>
</evidence>
<feature type="disulfide bond" evidence="13">
    <location>
        <begin position="1228"/>
        <end position="1237"/>
    </location>
</feature>
<dbReference type="SUPFAM" id="SSF49899">
    <property type="entry name" value="Concanavalin A-like lectins/glucanases"/>
    <property type="match status" value="1"/>
</dbReference>
<dbReference type="GO" id="GO:0023052">
    <property type="term" value="P:signaling"/>
    <property type="evidence" value="ECO:0007669"/>
    <property type="project" value="UniProtKB-ARBA"/>
</dbReference>
<dbReference type="GO" id="GO:0009653">
    <property type="term" value="P:anatomical structure morphogenesis"/>
    <property type="evidence" value="ECO:0007669"/>
    <property type="project" value="UniProtKB-ARBA"/>
</dbReference>
<dbReference type="PROSITE" id="PS50026">
    <property type="entry name" value="EGF_3"/>
    <property type="match status" value="22"/>
</dbReference>
<feature type="domain" description="EGF-like" evidence="15">
    <location>
        <begin position="1772"/>
        <end position="1808"/>
    </location>
</feature>
<keyword evidence="8" id="KW-0106">Calcium</keyword>
<feature type="domain" description="HYR" evidence="16">
    <location>
        <begin position="685"/>
        <end position="766"/>
    </location>
</feature>
<feature type="domain" description="Sushi" evidence="17">
    <location>
        <begin position="263"/>
        <end position="326"/>
    </location>
</feature>
<feature type="disulfide bond" evidence="13">
    <location>
        <begin position="1532"/>
        <end position="1541"/>
    </location>
</feature>
<dbReference type="SMART" id="SM00179">
    <property type="entry name" value="EGF_CA"/>
    <property type="match status" value="23"/>
</dbReference>
<evidence type="ECO:0000256" key="5">
    <source>
        <dbReference type="ARBA" id="ARBA00022692"/>
    </source>
</evidence>
<evidence type="ECO:0000313" key="19">
    <source>
        <dbReference type="EMBL" id="PFX24398.1"/>
    </source>
</evidence>
<keyword evidence="9" id="KW-1133">Transmembrane helix</keyword>
<evidence type="ECO:0000256" key="3">
    <source>
        <dbReference type="ARBA" id="ARBA00022475"/>
    </source>
</evidence>
<feature type="domain" description="Sushi" evidence="17">
    <location>
        <begin position="200"/>
        <end position="262"/>
    </location>
</feature>
<dbReference type="InterPro" id="IPR001759">
    <property type="entry name" value="PTX_dom"/>
</dbReference>
<feature type="domain" description="EGF-like" evidence="15">
    <location>
        <begin position="1886"/>
        <end position="1922"/>
    </location>
</feature>
<dbReference type="InterPro" id="IPR000152">
    <property type="entry name" value="EGF-type_Asp/Asn_hydroxyl_site"/>
</dbReference>
<dbReference type="FunFam" id="2.10.25.10:FF:000122">
    <property type="entry name" value="Protein crumbs homolog 2"/>
    <property type="match status" value="4"/>
</dbReference>
<dbReference type="SUPFAM" id="SSF57196">
    <property type="entry name" value="EGF/Laminin"/>
    <property type="match status" value="10"/>
</dbReference>
<evidence type="ECO:0000256" key="1">
    <source>
        <dbReference type="ARBA" id="ARBA00004251"/>
    </source>
</evidence>
<dbReference type="Gene3D" id="2.60.120.200">
    <property type="match status" value="1"/>
</dbReference>
<dbReference type="PROSITE" id="PS50825">
    <property type="entry name" value="HYR"/>
    <property type="match status" value="4"/>
</dbReference>
<dbReference type="PROSITE" id="PS01186">
    <property type="entry name" value="EGF_2"/>
    <property type="match status" value="20"/>
</dbReference>
<evidence type="ECO:0000256" key="11">
    <source>
        <dbReference type="ARBA" id="ARBA00023157"/>
    </source>
</evidence>
<dbReference type="Pfam" id="PF00084">
    <property type="entry name" value="Sushi"/>
    <property type="match status" value="7"/>
</dbReference>
<feature type="disulfide bond" evidence="13">
    <location>
        <begin position="1608"/>
        <end position="1617"/>
    </location>
</feature>
<dbReference type="EMBL" id="LSMT01000177">
    <property type="protein sequence ID" value="PFX24398.1"/>
    <property type="molecule type" value="Genomic_DNA"/>
</dbReference>
<dbReference type="FunFam" id="2.10.25.10:FF:000109">
    <property type="entry name" value="Notch homolog 4, [Drosophila]"/>
    <property type="match status" value="1"/>
</dbReference>
<dbReference type="FunFam" id="2.10.25.10:FF:000123">
    <property type="entry name" value="Crumbs homolog 1 (Drosophila)"/>
    <property type="match status" value="1"/>
</dbReference>
<protein>
    <submittedName>
        <fullName evidence="19">Fibropellin-1</fullName>
    </submittedName>
</protein>
<feature type="domain" description="EGF-like" evidence="15">
    <location>
        <begin position="1544"/>
        <end position="1580"/>
    </location>
</feature>
<feature type="disulfide bond" evidence="13">
    <location>
        <begin position="1798"/>
        <end position="1807"/>
    </location>
</feature>
<dbReference type="GO" id="GO:0050877">
    <property type="term" value="P:nervous system process"/>
    <property type="evidence" value="ECO:0007669"/>
    <property type="project" value="UniProtKB-ARBA"/>
</dbReference>
<dbReference type="FunFam" id="2.10.50.10:FF:000018">
    <property type="entry name" value="Sushi, von Willebrand factor type A, EGF and pentraxin domain-containing 1"/>
    <property type="match status" value="1"/>
</dbReference>
<evidence type="ECO:0000256" key="6">
    <source>
        <dbReference type="ARBA" id="ARBA00022729"/>
    </source>
</evidence>
<feature type="domain" description="EGF-like" evidence="15">
    <location>
        <begin position="2249"/>
        <end position="2284"/>
    </location>
</feature>
<dbReference type="FunFam" id="2.10.25.10:FF:000066">
    <property type="entry name" value="FAT atypical cadherin 4"/>
    <property type="match status" value="1"/>
</dbReference>
<gene>
    <name evidence="19" type="primary">EGF1</name>
    <name evidence="19" type="ORF">AWC38_SpisGene10998</name>
</gene>
<dbReference type="FunFam" id="2.10.25.10:FF:000321">
    <property type="entry name" value="Protein delta homolog 1"/>
    <property type="match status" value="1"/>
</dbReference>
<reference evidence="20" key="1">
    <citation type="journal article" date="2017" name="bioRxiv">
        <title>Comparative analysis of the genomes of Stylophora pistillata and Acropora digitifera provides evidence for extensive differences between species of corals.</title>
        <authorList>
            <person name="Voolstra C.R."/>
            <person name="Li Y."/>
            <person name="Liew Y.J."/>
            <person name="Baumgarten S."/>
            <person name="Zoccola D."/>
            <person name="Flot J.-F."/>
            <person name="Tambutte S."/>
            <person name="Allemand D."/>
            <person name="Aranda M."/>
        </authorList>
    </citation>
    <scope>NUCLEOTIDE SEQUENCE [LARGE SCALE GENOMIC DNA]</scope>
</reference>
<feature type="disulfide bond" evidence="13">
    <location>
        <begin position="2274"/>
        <end position="2283"/>
    </location>
</feature>
<feature type="domain" description="EGF-like" evidence="15">
    <location>
        <begin position="1810"/>
        <end position="1846"/>
    </location>
</feature>
<dbReference type="SMART" id="SM01411">
    <property type="entry name" value="Ephrin_rec_like"/>
    <property type="match status" value="4"/>
</dbReference>
<keyword evidence="5" id="KW-0812">Transmembrane</keyword>
<feature type="domain" description="EGF-like" evidence="15">
    <location>
        <begin position="1316"/>
        <end position="1352"/>
    </location>
</feature>
<keyword evidence="2" id="KW-0217">Developmental protein</keyword>
<dbReference type="InterPro" id="IPR049883">
    <property type="entry name" value="NOTCH1_EGF-like"/>
</dbReference>
<feature type="disulfide bond" evidence="13">
    <location>
        <begin position="1646"/>
        <end position="1655"/>
    </location>
</feature>
<keyword evidence="14" id="KW-0768">Sushi</keyword>
<feature type="disulfide bond" evidence="13">
    <location>
        <begin position="1570"/>
        <end position="1579"/>
    </location>
</feature>
<dbReference type="SMART" id="SM00181">
    <property type="entry name" value="EGF"/>
    <property type="match status" value="24"/>
</dbReference>
<feature type="domain" description="EGF-like" evidence="15">
    <location>
        <begin position="1696"/>
        <end position="1732"/>
    </location>
</feature>
<dbReference type="Pfam" id="PF02494">
    <property type="entry name" value="HYR"/>
    <property type="match status" value="3"/>
</dbReference>
<dbReference type="FunFam" id="2.10.25.10:FF:000520">
    <property type="entry name" value="Predicted protein"/>
    <property type="match status" value="1"/>
</dbReference>
<dbReference type="STRING" id="50429.A0A2B4S771"/>
<dbReference type="Pfam" id="PF13385">
    <property type="entry name" value="Laminin_G_3"/>
    <property type="match status" value="1"/>
</dbReference>
<feature type="domain" description="EGF-like" evidence="15">
    <location>
        <begin position="1506"/>
        <end position="1542"/>
    </location>
</feature>
<evidence type="ECO:0000256" key="12">
    <source>
        <dbReference type="ARBA" id="ARBA00023180"/>
    </source>
</evidence>
<dbReference type="Gene3D" id="2.10.70.10">
    <property type="entry name" value="Complement Module, domain 1"/>
    <property type="match status" value="7"/>
</dbReference>
<feature type="domain" description="HYR" evidence="16">
    <location>
        <begin position="115"/>
        <end position="199"/>
    </location>
</feature>
<dbReference type="InterPro" id="IPR000436">
    <property type="entry name" value="Sushi_SCR_CCP_dom"/>
</dbReference>
<dbReference type="InterPro" id="IPR001881">
    <property type="entry name" value="EGF-like_Ca-bd_dom"/>
</dbReference>
<evidence type="ECO:0000259" key="18">
    <source>
        <dbReference type="PROSITE" id="PS51828"/>
    </source>
</evidence>
<dbReference type="InterPro" id="IPR035976">
    <property type="entry name" value="Sushi/SCR/CCP_sf"/>
</dbReference>
<feature type="domain" description="Sushi" evidence="17">
    <location>
        <begin position="52"/>
        <end position="116"/>
    </location>
</feature>
<name>A0A2B4S771_STYPI</name>
<keyword evidence="4 13" id="KW-0245">EGF-like domain</keyword>
<comment type="caution">
    <text evidence="19">The sequence shown here is derived from an EMBL/GenBank/DDBJ whole genome shotgun (WGS) entry which is preliminary data.</text>
</comment>
<feature type="domain" description="Sushi" evidence="17">
    <location>
        <begin position="327"/>
        <end position="389"/>
    </location>
</feature>
<feature type="domain" description="EGF-like" evidence="15">
    <location>
        <begin position="1848"/>
        <end position="1884"/>
    </location>
</feature>
<evidence type="ECO:0000256" key="10">
    <source>
        <dbReference type="ARBA" id="ARBA00023136"/>
    </source>
</evidence>
<feature type="domain" description="Sushi" evidence="17">
    <location>
        <begin position="536"/>
        <end position="601"/>
    </location>
</feature>
<feature type="disulfide bond" evidence="13">
    <location>
        <begin position="1494"/>
        <end position="1503"/>
    </location>
</feature>
<dbReference type="FunFam" id="2.10.25.10:FF:000031">
    <property type="entry name" value="neurogenic locus notch homolog protein 3"/>
    <property type="match status" value="1"/>
</dbReference>
<dbReference type="PANTHER" id="PTHR12916">
    <property type="entry name" value="CYTOCHROME C OXIDASE POLYPEPTIDE VIC-2"/>
    <property type="match status" value="1"/>
</dbReference>
<dbReference type="SMART" id="SM00032">
    <property type="entry name" value="CCP"/>
    <property type="match status" value="8"/>
</dbReference>
<dbReference type="Pfam" id="PF00008">
    <property type="entry name" value="EGF"/>
    <property type="match status" value="16"/>
</dbReference>
<feature type="domain" description="EGF-like" evidence="15">
    <location>
        <begin position="1658"/>
        <end position="1694"/>
    </location>
</feature>
<feature type="disulfide bond" evidence="13">
    <location>
        <begin position="1456"/>
        <end position="1465"/>
    </location>
</feature>
<evidence type="ECO:0000256" key="2">
    <source>
        <dbReference type="ARBA" id="ARBA00022473"/>
    </source>
</evidence>
<dbReference type="InterPro" id="IPR000742">
    <property type="entry name" value="EGF"/>
</dbReference>
<dbReference type="GO" id="GO:0030855">
    <property type="term" value="P:epithelial cell differentiation"/>
    <property type="evidence" value="ECO:0007669"/>
    <property type="project" value="UniProtKB-ARBA"/>
</dbReference>
<feature type="domain" description="EGF-like" evidence="15">
    <location>
        <begin position="1468"/>
        <end position="1504"/>
    </location>
</feature>
<dbReference type="SUPFAM" id="SSF57535">
    <property type="entry name" value="Complement control module/SCR domain"/>
    <property type="match status" value="7"/>
</dbReference>
<dbReference type="FunFam" id="2.10.25.10:FF:000100">
    <property type="entry name" value="neurogenic locus notch homolog protein 3"/>
    <property type="match status" value="1"/>
</dbReference>
<sequence length="2545" mass="278961">MAGYGCDGRVANYSTTCLVSCNIGFTALQGSSKRTCLANGNWSGSQLSCSAVSCPKLSINHGAMMVEPKECSNGNISYATVCRFTCKEGYQLVGPGLKTCMQSGTMHPLQNPSCKDIAAPKFLSCPRMIEATAAKEELTAKVEWARPNAADNSGIPPNVTIKGKKSGSIFREGEHSVIYTAVDNMGNFATCFVRIFISVIRCWPKVFAPPGGRMICSSSNVYGSKCFFSCHHGYSLEGSVHRVCEKNGKKGYWTGNETKCKLAKCPHIDLPPNTLQSGCGGGKVQNLFGDRCLFYCRRGFYKESGSPERVCQANGTWSGEPLRCREVRCPPLHPPIHGYVEPNDCTSSPKYGVSCYFSCNKGFRLIGKPLKFCLNNGKWSSNSSITCKDIESPSFGSTCPTTILVTADKGKNYTVPSWPPIVATDNSGIKPVVTSVGVRAKYYEGKHLIVYNATDAAENRKLCRFYLSVDVTRCQRLLSPLNGFFIGPCGNIYGSKCTMGCDNGYNLDGPSSTTCVARSGHLTGKWDKDFPVCRIRRCTKLDVPKFGIVYPFMCIISPVSGTDCYFECKHGYKLEEGAEKVHCGLDGKWDVGDDASFKCKDITRPVFESCPLDIAVGLDEGGRAEANWTIPVVSDNSRIEPKVTVSPKGIHPPFSFHHTTKVAYTAVDSSGNVAKCSFKITVEDNKGPEVVYCPPDQEVKATGWVTTVKWKQPKFKDNSNEPLIISCSHNESADFYWGTWNVHCTAYDKNPSNKPAICKFTLNVKPLECPKKKPPKNGAMACDNWVFGHFCSPFCNDQWDFLEDFRESTWFCTGSGMWWPRKHWPDCSNLRIIHPIIHDKMDVKKMFESSWFTNVINEAAQPNKARRKGELHYYAGDCSNPATRSQIKEQFIKILNSTVQINRVCREKAFRDKCKAENVIVTCSLVDIKPNRNRRDSAVDDTIHRRVRRAVPVTKITFEIAVYLGDVVTDDTKESKIKLGDKGVRITQNISSQITEALDKESIPITLDGKKILPDKNSLNFSEPEKECAKGQTFRDGFCLNCTSGTYLDKGSGTCNDCPAGTYQERDAQTRCLQCPNGSSTTESRTDNSSSCLALCRAGTFSPTGLEPCMLCEKGFYQEEEGQKVCKKCMEGQTTSFEGSNSSSKCGVACPAGSFSSTGLEPCTLCNRRSYQSHEESRSCLFCPGTTETRKNGSRSRQDCVEINECDSSPCINNSTCKGLVADYLCLCPPGLAGKNCEINVDDCQHEPCLNNGTCHDLLNGFRCSCPQGFEGVNCENDIDECKSSPCVHDSTCNNIPGSFTCICETGFTGVICDVEIDECNALPCLNDATCIRKSNGYECVCPRGFQGTNCEDKLEACASLPCQNGAKCIDGTNSYECACTEGFKGSQCEINIDDCADNPCINNSTCIDDVNEFYCRCESGFIGKACEFKTDDCLLKVCENNGTCIPTGDGFMCKCRPGFDGLNCENNLDDCASNPCSNNAICRDEVNNFTCRCPPGYTGKDCNIDIDECEATPCSNNGTCSDYINSFSCQCRDGFEGSLCEIDVDDCKSSPCLNKGICTDRVNDYTCECPFGFTGINCEIDLDECSSNPCLHEGTCVDLLGRYECACIDGYTGGDCAYDKDDCLSSPCLNNGTCIDKLNSYICECPDGFVGLHCEKDVIDCFEDVCLNGGICRDGINTYDCDCSPGYFGQHCEFEMNECDSCPCLFGGSCHDKVNGYVCTCLNGFTGVNCEENIDDCKLSPCFNNGTCLDEVVDYSCYCPEGFTGANCEILIDFCEEATCTNDGTCINSPKGFECECRNGYYGERCELVVNECWTQPCFTDATCVSSGRNFTCICPNGFTGKLCEIGINECASSPCKNAAICADDIDGFTCICNEGYGGTLCENDIDECKFNPCANNGTCHNLTPGYKCSCLDIFGGKNCDKELDLCESRPCQNGGNCTIDRSNSTFKCACLPGFTGRQCEQNIDDCRGVSCFKNSYCIDSVNNYTCECLPSYTGDYCDILLGSNFDLIFKRKTADDMVLLPDNNRIPNMARFTVAMFLKADSKVKSGTLFGYSVEEDSKENIVLYYSATQLRMKLKDKIISANCTLADDQWHFVGGVWDGETGVVSLYLDGRELKKQDNVLKGMLMLGGGWISLGKFYIASQKRADTSSFFSGTLHQVNLWSTAATADHIWLAAQNCSWPIPGSIRGWTDFLFGIRGEVAKKFKSDCKAIKTTTRGSAYHFARCESREVRYYCICEAGFTGDHCKININDCATNPCVHGNCVDGINQYDCVCQHGYWGKHCERKLSIEKACPRIGKPFKGSKQCKKAGGEALCTLKCDEGNSFEFKATTRLTCGPDTRWKWNGISKLRLPICSTIVSPGKISHEFSLLFYGIVCHRSPHPQGVITAIELGVRKSLMSIPGCSFSDECKAYAVTSSACGDVTNALKVQFSVSIQKSRSTLVATIEETSEAAKFQLEYDVSTGNFAININGISVTADKSSLKHLYTSFTCLPGSVVGKGAEGCVKCPIQTFHNQKTHVCEPCGLNSYQDKEGQTSCLFYPGFGNK</sequence>
<feature type="domain" description="Sushi" evidence="17">
    <location>
        <begin position="1"/>
        <end position="51"/>
    </location>
</feature>
<dbReference type="PROSITE" id="PS51828">
    <property type="entry name" value="PTX_2"/>
    <property type="match status" value="1"/>
</dbReference>
<evidence type="ECO:0000313" key="20">
    <source>
        <dbReference type="Proteomes" id="UP000225706"/>
    </source>
</evidence>
<dbReference type="SUPFAM" id="SSF57184">
    <property type="entry name" value="Growth factor receptor domain"/>
    <property type="match status" value="5"/>
</dbReference>
<dbReference type="FunFam" id="2.10.25.10:FF:000006">
    <property type="entry name" value="Versican core protein-like isoform 1"/>
    <property type="match status" value="1"/>
</dbReference>
<dbReference type="FunFam" id="2.10.25.10:FF:000004">
    <property type="entry name" value="Neurogenic locus notch 1"/>
    <property type="match status" value="1"/>
</dbReference>
<dbReference type="CDD" id="cd00033">
    <property type="entry name" value="CCP"/>
    <property type="match status" value="7"/>
</dbReference>
<feature type="disulfide bond" evidence="13">
    <location>
        <begin position="1952"/>
        <end position="1961"/>
    </location>
</feature>
<dbReference type="InterPro" id="IPR011641">
    <property type="entry name" value="Tyr-kin_ephrin_A/B_rcpt-like"/>
</dbReference>
<evidence type="ECO:0000256" key="7">
    <source>
        <dbReference type="ARBA" id="ARBA00022737"/>
    </source>
</evidence>
<feature type="disulfide bond" evidence="13">
    <location>
        <begin position="1684"/>
        <end position="1693"/>
    </location>
</feature>
<dbReference type="Gene3D" id="2.10.50.10">
    <property type="entry name" value="Tumor Necrosis Factor Receptor, subunit A, domain 2"/>
    <property type="match status" value="2"/>
</dbReference>